<dbReference type="Proteomes" id="UP000203835">
    <property type="component" value="Segment"/>
</dbReference>
<gene>
    <name evidence="1" type="primary">ORF-21</name>
</gene>
<dbReference type="GeneID" id="22974388"/>
<reference evidence="1 2" key="2">
    <citation type="journal article" date="2015" name="BMC Genomics">
        <title>The genome sequence of Pseudoplusia includens single nucleopolyhedrovirus and an analysis of p26 gene evolution in the baculoviruses.</title>
        <authorList>
            <person name="Craveiro S.R."/>
            <person name="Inglis P.W."/>
            <person name="Togawa R.C."/>
            <person name="Grynberg P."/>
            <person name="Melo F.L."/>
            <person name="Ribeiro Z.M.A."/>
            <person name="Ribeiro B.M."/>
            <person name="Bao S.N."/>
            <person name="Castro M.E.B."/>
        </authorList>
    </citation>
    <scope>NUCLEOTIDE SEQUENCE [LARGE SCALE GENOMIC DNA]</scope>
</reference>
<sequence>MPIFKGSNNKKNGVSTSCTSTITKNTWTDTRNTIVAKSNDDNLRKKLNEILQAKKQLSIQMEHWERIKRITKDPKEVAIIECKLNKIRNDFLNFGSNNF</sequence>
<evidence type="ECO:0000313" key="2">
    <source>
        <dbReference type="Proteomes" id="UP000203835"/>
    </source>
</evidence>
<name>A0A0B4ZUH9_9ABAC</name>
<dbReference type="Pfam" id="PF06034">
    <property type="entry name" value="DUF919"/>
    <property type="match status" value="1"/>
</dbReference>
<keyword evidence="2" id="KW-1185">Reference proteome</keyword>
<dbReference type="KEGG" id="vg:22974388"/>
<evidence type="ECO:0008006" key="3">
    <source>
        <dbReference type="Google" id="ProtNLM"/>
    </source>
</evidence>
<accession>A0A0B4ZUH9</accession>
<proteinExistence type="predicted"/>
<dbReference type="EMBL" id="KJ631622">
    <property type="protein sequence ID" value="AJD80711.1"/>
    <property type="molecule type" value="Genomic_DNA"/>
</dbReference>
<organism evidence="1 2">
    <name type="scientific">Pseudoplusia includens SNPV IE</name>
    <dbReference type="NCBI Taxonomy" id="1592335"/>
    <lineage>
        <taxon>Viruses</taxon>
        <taxon>Viruses incertae sedis</taxon>
        <taxon>Naldaviricetes</taxon>
        <taxon>Lefavirales</taxon>
        <taxon>Baculoviridae</taxon>
        <taxon>Alphabaculovirus</taxon>
        <taxon>Alphabaculovirus chrincludentis</taxon>
        <taxon>Alphabaculovirus alterchrincludentis</taxon>
    </lineage>
</organism>
<reference evidence="1 2" key="1">
    <citation type="journal article" date="2013" name="J. Invertebr. Pathol.">
        <title>Pseudoplusia includens single nucleopolyhedrovirus: genetic diversity, phylogeny and hypervariability of the pif-2 gene.</title>
        <authorList>
            <person name="Craveiro S.R."/>
            <person name="Melo F.L."/>
            <person name="Ribeiro Z.M."/>
            <person name="Ribeiro B.M."/>
            <person name="Bao S.N."/>
            <person name="Inglis P.W."/>
            <person name="Castro M.E."/>
        </authorList>
    </citation>
    <scope>NUCLEOTIDE SEQUENCE [LARGE SCALE GENOMIC DNA]</scope>
</reference>
<dbReference type="InterPro" id="IPR009265">
    <property type="entry name" value="AcMNPV_Orf29"/>
</dbReference>
<dbReference type="RefSeq" id="YP_009116934.1">
    <property type="nucleotide sequence ID" value="NC_026268.1"/>
</dbReference>
<dbReference type="OrthoDB" id="18685at10239"/>
<protein>
    <recommendedName>
        <fullName evidence="3">Ac29</fullName>
    </recommendedName>
</protein>
<evidence type="ECO:0000313" key="1">
    <source>
        <dbReference type="EMBL" id="AJD80711.1"/>
    </source>
</evidence>